<dbReference type="SUPFAM" id="SSF161070">
    <property type="entry name" value="SNF-like"/>
    <property type="match status" value="1"/>
</dbReference>
<keyword evidence="6 9" id="KW-1133">Transmembrane helix</keyword>
<protein>
    <submittedName>
        <fullName evidence="10">Uncharacterized protein</fullName>
    </submittedName>
</protein>
<evidence type="ECO:0000256" key="1">
    <source>
        <dbReference type="ARBA" id="ARBA00004141"/>
    </source>
</evidence>
<dbReference type="PANTHER" id="PTHR11616:SF240">
    <property type="entry name" value="BLOATED TUBULES, ISOFORM B-RELATED"/>
    <property type="match status" value="1"/>
</dbReference>
<dbReference type="OrthoDB" id="6581954at2759"/>
<evidence type="ECO:0000256" key="5">
    <source>
        <dbReference type="ARBA" id="ARBA00022847"/>
    </source>
</evidence>
<dbReference type="AlphaFoldDB" id="A0A1Y3B3D1"/>
<evidence type="ECO:0000256" key="8">
    <source>
        <dbReference type="PIRSR" id="PIRSR600175-2"/>
    </source>
</evidence>
<keyword evidence="7 9" id="KW-0472">Membrane</keyword>
<keyword evidence="8" id="KW-1015">Disulfide bond</keyword>
<feature type="disulfide bond" evidence="8">
    <location>
        <begin position="33"/>
        <end position="42"/>
    </location>
</feature>
<evidence type="ECO:0000256" key="4">
    <source>
        <dbReference type="ARBA" id="ARBA00022692"/>
    </source>
</evidence>
<evidence type="ECO:0000313" key="10">
    <source>
        <dbReference type="EMBL" id="OTF74363.1"/>
    </source>
</evidence>
<proteinExistence type="inferred from homology"/>
<comment type="similarity">
    <text evidence="2">Belongs to the sodium:neurotransmitter symporter (SNF) (TC 2.A.22) family.</text>
</comment>
<reference evidence="10 11" key="1">
    <citation type="submission" date="2017-03" db="EMBL/GenBank/DDBJ databases">
        <title>Genome Survey of Euroglyphus maynei.</title>
        <authorList>
            <person name="Arlian L.G."/>
            <person name="Morgan M.S."/>
            <person name="Rider S.D."/>
        </authorList>
    </citation>
    <scope>NUCLEOTIDE SEQUENCE [LARGE SCALE GENOMIC DNA]</scope>
    <source>
        <strain evidence="10">Arlian Lab</strain>
        <tissue evidence="10">Whole body</tissue>
    </source>
</reference>
<dbReference type="Proteomes" id="UP000194236">
    <property type="component" value="Unassembled WGS sequence"/>
</dbReference>
<dbReference type="InterPro" id="IPR000175">
    <property type="entry name" value="Na/ntran_symport"/>
</dbReference>
<dbReference type="PANTHER" id="PTHR11616">
    <property type="entry name" value="SODIUM/CHLORIDE DEPENDENT TRANSPORTER"/>
    <property type="match status" value="1"/>
</dbReference>
<evidence type="ECO:0000256" key="6">
    <source>
        <dbReference type="ARBA" id="ARBA00022989"/>
    </source>
</evidence>
<keyword evidence="4 9" id="KW-0812">Transmembrane</keyword>
<dbReference type="InterPro" id="IPR037272">
    <property type="entry name" value="SNS_sf"/>
</dbReference>
<keyword evidence="11" id="KW-1185">Reference proteome</keyword>
<evidence type="ECO:0000256" key="3">
    <source>
        <dbReference type="ARBA" id="ARBA00022448"/>
    </source>
</evidence>
<dbReference type="GO" id="GO:0035725">
    <property type="term" value="P:sodium ion transmembrane transport"/>
    <property type="evidence" value="ECO:0007669"/>
    <property type="project" value="TreeGrafter"/>
</dbReference>
<dbReference type="GO" id="GO:0006865">
    <property type="term" value="P:amino acid transport"/>
    <property type="evidence" value="ECO:0007669"/>
    <property type="project" value="TreeGrafter"/>
</dbReference>
<evidence type="ECO:0000256" key="9">
    <source>
        <dbReference type="SAM" id="Phobius"/>
    </source>
</evidence>
<name>A0A1Y3B3D1_EURMA</name>
<organism evidence="10 11">
    <name type="scientific">Euroglyphus maynei</name>
    <name type="common">Mayne's house dust mite</name>
    <dbReference type="NCBI Taxonomy" id="6958"/>
    <lineage>
        <taxon>Eukaryota</taxon>
        <taxon>Metazoa</taxon>
        <taxon>Ecdysozoa</taxon>
        <taxon>Arthropoda</taxon>
        <taxon>Chelicerata</taxon>
        <taxon>Arachnida</taxon>
        <taxon>Acari</taxon>
        <taxon>Acariformes</taxon>
        <taxon>Sarcoptiformes</taxon>
        <taxon>Astigmata</taxon>
        <taxon>Psoroptidia</taxon>
        <taxon>Analgoidea</taxon>
        <taxon>Pyroglyphidae</taxon>
        <taxon>Pyroglyphinae</taxon>
        <taxon>Euroglyphus</taxon>
    </lineage>
</organism>
<comment type="caution">
    <text evidence="10">The sequence shown here is derived from an EMBL/GenBank/DDBJ whole genome shotgun (WGS) entry which is preliminary data.</text>
</comment>
<keyword evidence="5" id="KW-0769">Symport</keyword>
<evidence type="ECO:0000313" key="11">
    <source>
        <dbReference type="Proteomes" id="UP000194236"/>
    </source>
</evidence>
<sequence length="77" mass="9165">MAMYYNTIIAWALYYFFISIGSLINLELPWQNCNNEWNTIMCRTMQNRRLESSNMTDSDNNNNNLTLGRRFHCVCSK</sequence>
<comment type="subcellular location">
    <subcellularLocation>
        <location evidence="1">Membrane</location>
        <topology evidence="1">Multi-pass membrane protein</topology>
    </subcellularLocation>
</comment>
<dbReference type="GO" id="GO:0015293">
    <property type="term" value="F:symporter activity"/>
    <property type="evidence" value="ECO:0007669"/>
    <property type="project" value="UniProtKB-KW"/>
</dbReference>
<accession>A0A1Y3B3D1</accession>
<gene>
    <name evidence="10" type="ORF">BLA29_005834</name>
</gene>
<evidence type="ECO:0000256" key="7">
    <source>
        <dbReference type="ARBA" id="ARBA00023136"/>
    </source>
</evidence>
<dbReference type="EMBL" id="MUJZ01047444">
    <property type="protein sequence ID" value="OTF74363.1"/>
    <property type="molecule type" value="Genomic_DNA"/>
</dbReference>
<feature type="transmembrane region" description="Helical" evidence="9">
    <location>
        <begin position="12"/>
        <end position="30"/>
    </location>
</feature>
<evidence type="ECO:0000256" key="2">
    <source>
        <dbReference type="ARBA" id="ARBA00006459"/>
    </source>
</evidence>
<dbReference type="GO" id="GO:0005886">
    <property type="term" value="C:plasma membrane"/>
    <property type="evidence" value="ECO:0007669"/>
    <property type="project" value="TreeGrafter"/>
</dbReference>
<keyword evidence="3" id="KW-0813">Transport</keyword>
<dbReference type="Pfam" id="PF00209">
    <property type="entry name" value="SNF"/>
    <property type="match status" value="1"/>
</dbReference>